<dbReference type="EMBL" id="AMZO01000003">
    <property type="protein sequence ID" value="ELR67232.1"/>
    <property type="molecule type" value="Genomic_DNA"/>
</dbReference>
<name>L8JIG8_9GAMM</name>
<sequence length="144" mass="16165">MNKEAWQQALSDVTGVMLEFDENDAASLQLPVYSLVANFYYRRSEVVLYSEVGWIGETPPMELLKANCMWQQTNGATLSVFEENRVLLAVTLHEAMAPHWQAMYDRFVQAAAYWAEQLSGSESDDGISTDNELTIAQLAGAFFV</sequence>
<evidence type="ECO:0000313" key="2">
    <source>
        <dbReference type="Proteomes" id="UP000011134"/>
    </source>
</evidence>
<gene>
    <name evidence="1" type="ORF">C942_02741</name>
</gene>
<dbReference type="RefSeq" id="WP_007462678.1">
    <property type="nucleotide sequence ID" value="NZ_AMZO01000003.1"/>
</dbReference>
<reference evidence="1 2" key="1">
    <citation type="submission" date="2012-12" db="EMBL/GenBank/DDBJ databases">
        <title>Genome Assembly of Photobacterium sp. AK15.</title>
        <authorList>
            <person name="Khatri I."/>
            <person name="Vaidya B."/>
            <person name="Srinivas T.N.R."/>
            <person name="Subramanian S."/>
            <person name="Pinnaka A."/>
        </authorList>
    </citation>
    <scope>NUCLEOTIDE SEQUENCE [LARGE SCALE GENOMIC DNA]</scope>
    <source>
        <strain evidence="1 2">AK15</strain>
    </source>
</reference>
<proteinExistence type="predicted"/>
<dbReference type="OrthoDB" id="5814602at2"/>
<dbReference type="GO" id="GO:0030254">
    <property type="term" value="P:protein secretion by the type III secretion system"/>
    <property type="evidence" value="ECO:0007669"/>
    <property type="project" value="InterPro"/>
</dbReference>
<dbReference type="Gene3D" id="3.30.1460.10">
    <property type="match status" value="1"/>
</dbReference>
<dbReference type="SUPFAM" id="SSF69635">
    <property type="entry name" value="Type III secretory system chaperone-like"/>
    <property type="match status" value="1"/>
</dbReference>
<protein>
    <submittedName>
        <fullName evidence="1">Uncharacterized protein</fullName>
    </submittedName>
</protein>
<accession>L8JIG8</accession>
<evidence type="ECO:0000313" key="1">
    <source>
        <dbReference type="EMBL" id="ELR67232.1"/>
    </source>
</evidence>
<dbReference type="InterPro" id="IPR010261">
    <property type="entry name" value="Tir_chaperone"/>
</dbReference>
<keyword evidence="2" id="KW-1185">Reference proteome</keyword>
<dbReference type="Proteomes" id="UP000011134">
    <property type="component" value="Unassembled WGS sequence"/>
</dbReference>
<organism evidence="1 2">
    <name type="scientific">Photobacterium marinum</name>
    <dbReference type="NCBI Taxonomy" id="1056511"/>
    <lineage>
        <taxon>Bacteria</taxon>
        <taxon>Pseudomonadati</taxon>
        <taxon>Pseudomonadota</taxon>
        <taxon>Gammaproteobacteria</taxon>
        <taxon>Vibrionales</taxon>
        <taxon>Vibrionaceae</taxon>
        <taxon>Photobacterium</taxon>
    </lineage>
</organism>
<dbReference type="CDD" id="cd16364">
    <property type="entry name" value="T3SC_I-like"/>
    <property type="match status" value="1"/>
</dbReference>
<comment type="caution">
    <text evidence="1">The sequence shown here is derived from an EMBL/GenBank/DDBJ whole genome shotgun (WGS) entry which is preliminary data.</text>
</comment>
<dbReference type="AlphaFoldDB" id="L8JIG8"/>
<dbReference type="PATRIC" id="fig|1056511.3.peg.803"/>
<dbReference type="Pfam" id="PF05932">
    <property type="entry name" value="CesT"/>
    <property type="match status" value="1"/>
</dbReference>